<dbReference type="GO" id="GO:0005743">
    <property type="term" value="C:mitochondrial inner membrane"/>
    <property type="evidence" value="ECO:0007669"/>
    <property type="project" value="UniProtKB-SubCell"/>
</dbReference>
<dbReference type="KEGG" id="tca:664104"/>
<dbReference type="STRING" id="7070.D6WQQ4"/>
<evidence type="ECO:0000256" key="1">
    <source>
        <dbReference type="ARBA" id="ARBA00003195"/>
    </source>
</evidence>
<keyword evidence="6" id="KW-0679">Respiratory chain</keyword>
<reference evidence="16 17" key="2">
    <citation type="journal article" date="2010" name="Nucleic Acids Res.">
        <title>BeetleBase in 2010: revisions to provide comprehensive genomic information for Tribolium castaneum.</title>
        <authorList>
            <person name="Kim H.S."/>
            <person name="Murphy T."/>
            <person name="Xia J."/>
            <person name="Caragea D."/>
            <person name="Park Y."/>
            <person name="Beeman R.W."/>
            <person name="Lorenzen M.D."/>
            <person name="Butcher S."/>
            <person name="Manak J.R."/>
            <person name="Brown S.J."/>
        </authorList>
    </citation>
    <scope>GENOME REANNOTATION</scope>
    <source>
        <strain evidence="16 17">Georgia GA2</strain>
    </source>
</reference>
<evidence type="ECO:0000256" key="10">
    <source>
        <dbReference type="ARBA" id="ARBA00022989"/>
    </source>
</evidence>
<dbReference type="OrthoDB" id="521512at2759"/>
<comment type="similarity">
    <text evidence="3">Belongs to the complex I NDUFB3 subunit family.</text>
</comment>
<gene>
    <name evidence="16" type="primary">AUGUSTUS-3.0.2_08873</name>
    <name evidence="16" type="ORF">TcasGA2_TC008873</name>
</gene>
<dbReference type="InterPro" id="IPR012576">
    <property type="entry name" value="NDUFB3"/>
</dbReference>
<dbReference type="PANTHER" id="PTHR15082:SF2">
    <property type="entry name" value="NADH DEHYDROGENASE [UBIQUINONE] 1 BETA SUBCOMPLEX SUBUNIT 3"/>
    <property type="match status" value="1"/>
</dbReference>
<evidence type="ECO:0000256" key="11">
    <source>
        <dbReference type="ARBA" id="ARBA00023128"/>
    </source>
</evidence>
<dbReference type="InParanoid" id="D6WQQ4"/>
<evidence type="ECO:0000256" key="6">
    <source>
        <dbReference type="ARBA" id="ARBA00022660"/>
    </source>
</evidence>
<evidence type="ECO:0000256" key="4">
    <source>
        <dbReference type="ARBA" id="ARBA00018680"/>
    </source>
</evidence>
<dbReference type="AlphaFoldDB" id="D6WQQ4"/>
<dbReference type="PANTHER" id="PTHR15082">
    <property type="entry name" value="NADH-UBIQUINONE OXIDOREDUCTASE B12 SUBUNIT"/>
    <property type="match status" value="1"/>
</dbReference>
<evidence type="ECO:0000313" key="16">
    <source>
        <dbReference type="EMBL" id="EFA07439.1"/>
    </source>
</evidence>
<dbReference type="OMA" id="EAWRYEP"/>
<evidence type="ECO:0000256" key="7">
    <source>
        <dbReference type="ARBA" id="ARBA00022692"/>
    </source>
</evidence>
<dbReference type="FunCoup" id="D6WQQ4">
    <property type="interactions" value="510"/>
</dbReference>
<evidence type="ECO:0000256" key="8">
    <source>
        <dbReference type="ARBA" id="ARBA00022792"/>
    </source>
</evidence>
<reference evidence="16 17" key="1">
    <citation type="journal article" date="2008" name="Nature">
        <title>The genome of the model beetle and pest Tribolium castaneum.</title>
        <authorList>
            <consortium name="Tribolium Genome Sequencing Consortium"/>
            <person name="Richards S."/>
            <person name="Gibbs R.A."/>
            <person name="Weinstock G.M."/>
            <person name="Brown S.J."/>
            <person name="Denell R."/>
            <person name="Beeman R.W."/>
            <person name="Gibbs R."/>
            <person name="Beeman R.W."/>
            <person name="Brown S.J."/>
            <person name="Bucher G."/>
            <person name="Friedrich M."/>
            <person name="Grimmelikhuijzen C.J."/>
            <person name="Klingler M."/>
            <person name="Lorenzen M."/>
            <person name="Richards S."/>
            <person name="Roth S."/>
            <person name="Schroder R."/>
            <person name="Tautz D."/>
            <person name="Zdobnov E.M."/>
            <person name="Muzny D."/>
            <person name="Gibbs R.A."/>
            <person name="Weinstock G.M."/>
            <person name="Attaway T."/>
            <person name="Bell S."/>
            <person name="Buhay C.J."/>
            <person name="Chandrabose M.N."/>
            <person name="Chavez D."/>
            <person name="Clerk-Blankenburg K.P."/>
            <person name="Cree A."/>
            <person name="Dao M."/>
            <person name="Davis C."/>
            <person name="Chacko J."/>
            <person name="Dinh H."/>
            <person name="Dugan-Rocha S."/>
            <person name="Fowler G."/>
            <person name="Garner T.T."/>
            <person name="Garnes J."/>
            <person name="Gnirke A."/>
            <person name="Hawes A."/>
            <person name="Hernandez J."/>
            <person name="Hines S."/>
            <person name="Holder M."/>
            <person name="Hume J."/>
            <person name="Jhangiani S.N."/>
            <person name="Joshi V."/>
            <person name="Khan Z.M."/>
            <person name="Jackson L."/>
            <person name="Kovar C."/>
            <person name="Kowis A."/>
            <person name="Lee S."/>
            <person name="Lewis L.R."/>
            <person name="Margolis J."/>
            <person name="Morgan M."/>
            <person name="Nazareth L.V."/>
            <person name="Nguyen N."/>
            <person name="Okwuonu G."/>
            <person name="Parker D."/>
            <person name="Richards S."/>
            <person name="Ruiz S.J."/>
            <person name="Santibanez J."/>
            <person name="Savard J."/>
            <person name="Scherer S.E."/>
            <person name="Schneider B."/>
            <person name="Sodergren E."/>
            <person name="Tautz D."/>
            <person name="Vattahil S."/>
            <person name="Villasana D."/>
            <person name="White C.S."/>
            <person name="Wright R."/>
            <person name="Park Y."/>
            <person name="Beeman R.W."/>
            <person name="Lord J."/>
            <person name="Oppert B."/>
            <person name="Lorenzen M."/>
            <person name="Brown S."/>
            <person name="Wang L."/>
            <person name="Savard J."/>
            <person name="Tautz D."/>
            <person name="Richards S."/>
            <person name="Weinstock G."/>
            <person name="Gibbs R.A."/>
            <person name="Liu Y."/>
            <person name="Worley K."/>
            <person name="Weinstock G."/>
            <person name="Elsik C.G."/>
            <person name="Reese J.T."/>
            <person name="Elhaik E."/>
            <person name="Landan G."/>
            <person name="Graur D."/>
            <person name="Arensburger P."/>
            <person name="Atkinson P."/>
            <person name="Beeman R.W."/>
            <person name="Beidler J."/>
            <person name="Brown S.J."/>
            <person name="Demuth J.P."/>
            <person name="Drury D.W."/>
            <person name="Du Y.Z."/>
            <person name="Fujiwara H."/>
            <person name="Lorenzen M."/>
            <person name="Maselli V."/>
            <person name="Osanai M."/>
            <person name="Park Y."/>
            <person name="Robertson H.M."/>
            <person name="Tu Z."/>
            <person name="Wang J.J."/>
            <person name="Wang S."/>
            <person name="Richards S."/>
            <person name="Song H."/>
            <person name="Zhang L."/>
            <person name="Sodergren E."/>
            <person name="Werner D."/>
            <person name="Stanke M."/>
            <person name="Morgenstern B."/>
            <person name="Solovyev V."/>
            <person name="Kosarev P."/>
            <person name="Brown G."/>
            <person name="Chen H.C."/>
            <person name="Ermolaeva O."/>
            <person name="Hlavina W."/>
            <person name="Kapustin Y."/>
            <person name="Kiryutin B."/>
            <person name="Kitts P."/>
            <person name="Maglott D."/>
            <person name="Pruitt K."/>
            <person name="Sapojnikov V."/>
            <person name="Souvorov A."/>
            <person name="Mackey A.J."/>
            <person name="Waterhouse R.M."/>
            <person name="Wyder S."/>
            <person name="Zdobnov E.M."/>
            <person name="Zdobnov E.M."/>
            <person name="Wyder S."/>
            <person name="Kriventseva E.V."/>
            <person name="Kadowaki T."/>
            <person name="Bork P."/>
            <person name="Aranda M."/>
            <person name="Bao R."/>
            <person name="Beermann A."/>
            <person name="Berns N."/>
            <person name="Bolognesi R."/>
            <person name="Bonneton F."/>
            <person name="Bopp D."/>
            <person name="Brown S.J."/>
            <person name="Bucher G."/>
            <person name="Butts T."/>
            <person name="Chaumot A."/>
            <person name="Denell R.E."/>
            <person name="Ferrier D.E."/>
            <person name="Friedrich M."/>
            <person name="Gordon C.M."/>
            <person name="Jindra M."/>
            <person name="Klingler M."/>
            <person name="Lan Q."/>
            <person name="Lattorff H.M."/>
            <person name="Laudet V."/>
            <person name="von Levetsow C."/>
            <person name="Liu Z."/>
            <person name="Lutz R."/>
            <person name="Lynch J.A."/>
            <person name="da Fonseca R.N."/>
            <person name="Posnien N."/>
            <person name="Reuter R."/>
            <person name="Roth S."/>
            <person name="Savard J."/>
            <person name="Schinko J.B."/>
            <person name="Schmitt C."/>
            <person name="Schoppmeier M."/>
            <person name="Schroder R."/>
            <person name="Shippy T.D."/>
            <person name="Simonnet F."/>
            <person name="Marques-Souza H."/>
            <person name="Tautz D."/>
            <person name="Tomoyasu Y."/>
            <person name="Trauner J."/>
            <person name="Van der Zee M."/>
            <person name="Vervoort M."/>
            <person name="Wittkopp N."/>
            <person name="Wimmer E.A."/>
            <person name="Yang X."/>
            <person name="Jones A.K."/>
            <person name="Sattelle D.B."/>
            <person name="Ebert P.R."/>
            <person name="Nelson D."/>
            <person name="Scott J.G."/>
            <person name="Beeman R.W."/>
            <person name="Muthukrishnan S."/>
            <person name="Kramer K.J."/>
            <person name="Arakane Y."/>
            <person name="Beeman R.W."/>
            <person name="Zhu Q."/>
            <person name="Hogenkamp D."/>
            <person name="Dixit R."/>
            <person name="Oppert B."/>
            <person name="Jiang H."/>
            <person name="Zou Z."/>
            <person name="Marshall J."/>
            <person name="Elpidina E."/>
            <person name="Vinokurov K."/>
            <person name="Oppert C."/>
            <person name="Zou Z."/>
            <person name="Evans J."/>
            <person name="Lu Z."/>
            <person name="Zhao P."/>
            <person name="Sumathipala N."/>
            <person name="Altincicek B."/>
            <person name="Vilcinskas A."/>
            <person name="Williams M."/>
            <person name="Hultmark D."/>
            <person name="Hetru C."/>
            <person name="Jiang H."/>
            <person name="Grimmelikhuijzen C.J."/>
            <person name="Hauser F."/>
            <person name="Cazzamali G."/>
            <person name="Williamson M."/>
            <person name="Park Y."/>
            <person name="Li B."/>
            <person name="Tanaka Y."/>
            <person name="Predel R."/>
            <person name="Neupert S."/>
            <person name="Schachtner J."/>
            <person name="Verleyen P."/>
            <person name="Raible F."/>
            <person name="Bork P."/>
            <person name="Friedrich M."/>
            <person name="Walden K.K."/>
            <person name="Robertson H.M."/>
            <person name="Angeli S."/>
            <person name="Foret S."/>
            <person name="Bucher G."/>
            <person name="Schuetz S."/>
            <person name="Maleszka R."/>
            <person name="Wimmer E.A."/>
            <person name="Beeman R.W."/>
            <person name="Lorenzen M."/>
            <person name="Tomoyasu Y."/>
            <person name="Miller S.C."/>
            <person name="Grossmann D."/>
            <person name="Bucher G."/>
        </authorList>
    </citation>
    <scope>NUCLEOTIDE SEQUENCE [LARGE SCALE GENOMIC DNA]</scope>
    <source>
        <strain evidence="16 17">Georgia GA2</strain>
    </source>
</reference>
<evidence type="ECO:0000256" key="3">
    <source>
        <dbReference type="ARBA" id="ARBA00005667"/>
    </source>
</evidence>
<dbReference type="eggNOG" id="KOG4631">
    <property type="taxonomic scope" value="Eukaryota"/>
</dbReference>
<dbReference type="PhylomeDB" id="D6WQQ4"/>
<dbReference type="GO" id="GO:0022900">
    <property type="term" value="P:electron transport chain"/>
    <property type="evidence" value="ECO:0007669"/>
    <property type="project" value="InterPro"/>
</dbReference>
<comment type="function">
    <text evidence="1">Accessory subunit of the mitochondrial membrane respiratory chain NADH dehydrogenase (Complex I), that is believed not to be involved in catalysis. Complex I functions in the transfer of electrons from NADH to the respiratory chain. The immediate electron acceptor for the enzyme is believed to be ubiquinone.</text>
</comment>
<evidence type="ECO:0000256" key="2">
    <source>
        <dbReference type="ARBA" id="ARBA00004298"/>
    </source>
</evidence>
<keyword evidence="12 15" id="KW-0472">Membrane</keyword>
<evidence type="ECO:0000313" key="17">
    <source>
        <dbReference type="Proteomes" id="UP000007266"/>
    </source>
</evidence>
<evidence type="ECO:0000256" key="5">
    <source>
        <dbReference type="ARBA" id="ARBA00022448"/>
    </source>
</evidence>
<proteinExistence type="inferred from homology"/>
<evidence type="ECO:0000256" key="14">
    <source>
        <dbReference type="ARBA" id="ARBA00032688"/>
    </source>
</evidence>
<keyword evidence="7 15" id="KW-0812">Transmembrane</keyword>
<keyword evidence="10 15" id="KW-1133">Transmembrane helix</keyword>
<keyword evidence="9" id="KW-0249">Electron transport</keyword>
<dbReference type="EMBL" id="KQ971354">
    <property type="protein sequence ID" value="EFA07439.1"/>
    <property type="molecule type" value="Genomic_DNA"/>
</dbReference>
<evidence type="ECO:0000256" key="15">
    <source>
        <dbReference type="SAM" id="Phobius"/>
    </source>
</evidence>
<organism evidence="16 17">
    <name type="scientific">Tribolium castaneum</name>
    <name type="common">Red flour beetle</name>
    <dbReference type="NCBI Taxonomy" id="7070"/>
    <lineage>
        <taxon>Eukaryota</taxon>
        <taxon>Metazoa</taxon>
        <taxon>Ecdysozoa</taxon>
        <taxon>Arthropoda</taxon>
        <taxon>Hexapoda</taxon>
        <taxon>Insecta</taxon>
        <taxon>Pterygota</taxon>
        <taxon>Neoptera</taxon>
        <taxon>Endopterygota</taxon>
        <taxon>Coleoptera</taxon>
        <taxon>Polyphaga</taxon>
        <taxon>Cucujiformia</taxon>
        <taxon>Tenebrionidae</taxon>
        <taxon>Tenebrionidae incertae sedis</taxon>
        <taxon>Tribolium</taxon>
    </lineage>
</organism>
<evidence type="ECO:0000256" key="9">
    <source>
        <dbReference type="ARBA" id="ARBA00022982"/>
    </source>
</evidence>
<keyword evidence="17" id="KW-1185">Reference proteome</keyword>
<keyword evidence="8" id="KW-0999">Mitochondrion inner membrane</keyword>
<dbReference type="Pfam" id="PF08122">
    <property type="entry name" value="NDUF_B12"/>
    <property type="match status" value="1"/>
</dbReference>
<sequence length="104" mass="12128">MGGHGHGHGHEPYTIPDYKIYKVEDIPELMNTKRALACQGLKDPWLRNEVWRYNPKEFGTEKSRFRLFFYRGFRTGFAAFLITIAGTAIYDKMYPSEHGHHGDH</sequence>
<accession>D6WQQ4</accession>
<evidence type="ECO:0000256" key="13">
    <source>
        <dbReference type="ARBA" id="ARBA00030217"/>
    </source>
</evidence>
<dbReference type="GO" id="GO:0045271">
    <property type="term" value="C:respiratory chain complex I"/>
    <property type="evidence" value="ECO:0000318"/>
    <property type="project" value="GO_Central"/>
</dbReference>
<dbReference type="HOGENOM" id="CLU_160226_1_0_1"/>
<keyword evidence="5" id="KW-0813">Transport</keyword>
<keyword evidence="11" id="KW-0496">Mitochondrion</keyword>
<protein>
    <recommendedName>
        <fullName evidence="4">NADH dehydrogenase [ubiquinone] 1 beta subcomplex subunit 3</fullName>
    </recommendedName>
    <alternativeName>
        <fullName evidence="13">Complex I-B12</fullName>
    </alternativeName>
    <alternativeName>
        <fullName evidence="14">NADH-ubiquinone oxidoreductase B12 subunit</fullName>
    </alternativeName>
</protein>
<name>D6WQQ4_TRICA</name>
<evidence type="ECO:0000256" key="12">
    <source>
        <dbReference type="ARBA" id="ARBA00023136"/>
    </source>
</evidence>
<feature type="transmembrane region" description="Helical" evidence="15">
    <location>
        <begin position="72"/>
        <end position="90"/>
    </location>
</feature>
<comment type="subcellular location">
    <subcellularLocation>
        <location evidence="2">Mitochondrion inner membrane</location>
        <topology evidence="2">Single-pass membrane protein</topology>
        <orientation evidence="2">Matrix side</orientation>
    </subcellularLocation>
</comment>
<dbReference type="Proteomes" id="UP000007266">
    <property type="component" value="Linkage group 7"/>
</dbReference>